<keyword evidence="3" id="KW-0732">Signal</keyword>
<evidence type="ECO:0000259" key="4">
    <source>
        <dbReference type="Pfam" id="PF16731"/>
    </source>
</evidence>
<feature type="chain" id="PRO_5003409925" description="Trypanosoma glutamic acid/alanine-rich protein domain-containing protein" evidence="3">
    <location>
        <begin position="18"/>
        <end position="743"/>
    </location>
</feature>
<dbReference type="EMBL" id="HE573027">
    <property type="protein sequence ID" value="CCC53005.1"/>
    <property type="molecule type" value="Genomic_DNA"/>
</dbReference>
<gene>
    <name evidence="5" type="ORF">TVY486_1104890</name>
</gene>
<protein>
    <recommendedName>
        <fullName evidence="4">Trypanosoma glutamic acid/alanine-rich protein domain-containing protein</fullName>
    </recommendedName>
</protein>
<dbReference type="Pfam" id="PF16731">
    <property type="entry name" value="GARP"/>
    <property type="match status" value="1"/>
</dbReference>
<proteinExistence type="predicted"/>
<sequence>MFLVCCGSCVATCGARALRAIGALCWVAVRPGEPTVLALLREAAVWRESVNCLAPRCARSPESRPPCPVRAPVALNASIALSSPIGLSNSRESSKQVSMVRAHTSATVHVVTLCAVCLICGAASLARAAGSDKPCNETKFKEALDAHGKNCTLRSDYKVQCVDACAARFEDPTSENACDTLEQVACCVVAGFPALEAGFTAAKAPCEGLKEVLQTSSSVIDDLGKKLEGDEGKEEGLKPLIVKAIGAYRAIQSGHHDCLQAVLQAREGADKTEKLQAFCLRPFEDRLEQDDAAKDLERMKFRHENEQRSFEENIKEWKKTRDSSEAVLDTYGGYEEEMYAYVARQPSSKALNKRLREKCDELQERVGEAKDLCEVASANASALVAHVEGLFGDIKEDNKDEKCADAEADIGDALLRASGVSDEDLLCKKALRSVEWLLVDLHPETPEDILSVSVNTSNLLQDREIEAVMAIENAGESTKDTAEEIFRVDRSIRVASEHCPGVSDKFESDEEVREQRVKKLCELVAQLNGAETRANATAEQAKSDADAAVNASEHAAKGKEADAEAAAKKTEGAALEVEEHAKNVTSLVNEALESVDPVIDSLIYSGDGRVAEAALSCNARTQNVTPDSIEEIKRTDTGNKFAGELTGVADALRATNDAGVRTTRLLEETERAGKQDDKDDDGANDTSAQNDVDNSTSDDDGAGSVTGGSIEELSGDGSGDAAAARAISTIVATILLASVVSVL</sequence>
<feature type="region of interest" description="Disordered" evidence="2">
    <location>
        <begin position="661"/>
        <end position="719"/>
    </location>
</feature>
<dbReference type="InterPro" id="IPR031987">
    <property type="entry name" value="GARP"/>
</dbReference>
<accession>G0UB18</accession>
<keyword evidence="1" id="KW-0175">Coiled coil</keyword>
<feature type="coiled-coil region" evidence="1">
    <location>
        <begin position="352"/>
        <end position="379"/>
    </location>
</feature>
<feature type="compositionally biased region" description="Basic and acidic residues" evidence="2">
    <location>
        <begin position="664"/>
        <end position="677"/>
    </location>
</feature>
<dbReference type="VEuPathDB" id="TriTrypDB:TvY486_1104890"/>
<feature type="signal peptide" evidence="3">
    <location>
        <begin position="1"/>
        <end position="17"/>
    </location>
</feature>
<dbReference type="AlphaFoldDB" id="G0UB18"/>
<evidence type="ECO:0000256" key="2">
    <source>
        <dbReference type="SAM" id="MobiDB-lite"/>
    </source>
</evidence>
<feature type="domain" description="Trypanosoma glutamic acid/alanine-rich protein" evidence="4">
    <location>
        <begin position="528"/>
        <end position="633"/>
    </location>
</feature>
<feature type="region of interest" description="Disordered" evidence="2">
    <location>
        <begin position="539"/>
        <end position="572"/>
    </location>
</feature>
<name>G0UB18_TRYVY</name>
<evidence type="ECO:0000256" key="3">
    <source>
        <dbReference type="SAM" id="SignalP"/>
    </source>
</evidence>
<evidence type="ECO:0000256" key="1">
    <source>
        <dbReference type="SAM" id="Coils"/>
    </source>
</evidence>
<reference evidence="5" key="1">
    <citation type="journal article" date="2012" name="Proc. Natl. Acad. Sci. U.S.A.">
        <title>Antigenic diversity is generated by distinct evolutionary mechanisms in African trypanosome species.</title>
        <authorList>
            <person name="Jackson A.P."/>
            <person name="Berry A."/>
            <person name="Aslett M."/>
            <person name="Allison H.C."/>
            <person name="Burton P."/>
            <person name="Vavrova-Anderson J."/>
            <person name="Brown R."/>
            <person name="Browne H."/>
            <person name="Corton N."/>
            <person name="Hauser H."/>
            <person name="Gamble J."/>
            <person name="Gilderthorp R."/>
            <person name="Marcello L."/>
            <person name="McQuillan J."/>
            <person name="Otto T.D."/>
            <person name="Quail M.A."/>
            <person name="Sanders M.J."/>
            <person name="van Tonder A."/>
            <person name="Ginger M.L."/>
            <person name="Field M.C."/>
            <person name="Barry J.D."/>
            <person name="Hertz-Fowler C."/>
            <person name="Berriman M."/>
        </authorList>
    </citation>
    <scope>NUCLEOTIDE SEQUENCE</scope>
    <source>
        <strain evidence="5">Y486</strain>
    </source>
</reference>
<feature type="compositionally biased region" description="Basic and acidic residues" evidence="2">
    <location>
        <begin position="554"/>
        <end position="572"/>
    </location>
</feature>
<dbReference type="Gene3D" id="1.20.1260.80">
    <property type="match status" value="1"/>
</dbReference>
<evidence type="ECO:0000313" key="5">
    <source>
        <dbReference type="EMBL" id="CCC53005.1"/>
    </source>
</evidence>
<feature type="compositionally biased region" description="Polar residues" evidence="2">
    <location>
        <begin position="686"/>
        <end position="695"/>
    </location>
</feature>
<organism evidence="5">
    <name type="scientific">Trypanosoma vivax (strain Y486)</name>
    <dbReference type="NCBI Taxonomy" id="1055687"/>
    <lineage>
        <taxon>Eukaryota</taxon>
        <taxon>Discoba</taxon>
        <taxon>Euglenozoa</taxon>
        <taxon>Kinetoplastea</taxon>
        <taxon>Metakinetoplastina</taxon>
        <taxon>Trypanosomatida</taxon>
        <taxon>Trypanosomatidae</taxon>
        <taxon>Trypanosoma</taxon>
        <taxon>Duttonella</taxon>
    </lineage>
</organism>